<dbReference type="InterPro" id="IPR051095">
    <property type="entry name" value="Dros_DevTransReg"/>
</dbReference>
<gene>
    <name evidence="11" type="ORF">PV327_002074</name>
</gene>
<dbReference type="GO" id="GO:0048813">
    <property type="term" value="P:dendrite morphogenesis"/>
    <property type="evidence" value="ECO:0007669"/>
    <property type="project" value="UniProtKB-ARBA"/>
</dbReference>
<feature type="compositionally biased region" description="Polar residues" evidence="9">
    <location>
        <begin position="678"/>
        <end position="692"/>
    </location>
</feature>
<evidence type="ECO:0000256" key="7">
    <source>
        <dbReference type="ARBA" id="ARBA00023242"/>
    </source>
</evidence>
<feature type="domain" description="BTB" evidence="10">
    <location>
        <begin position="33"/>
        <end position="98"/>
    </location>
</feature>
<dbReference type="AlphaFoldDB" id="A0AA39KNQ3"/>
<dbReference type="GO" id="GO:0007526">
    <property type="term" value="P:larval somatic muscle development"/>
    <property type="evidence" value="ECO:0007669"/>
    <property type="project" value="UniProtKB-ARBA"/>
</dbReference>
<dbReference type="InterPro" id="IPR011333">
    <property type="entry name" value="SKP1/BTB/POZ_sf"/>
</dbReference>
<dbReference type="EMBL" id="JAQQBR010001831">
    <property type="protein sequence ID" value="KAK0168250.1"/>
    <property type="molecule type" value="Genomic_DNA"/>
</dbReference>
<evidence type="ECO:0000313" key="12">
    <source>
        <dbReference type="Proteomes" id="UP001168972"/>
    </source>
</evidence>
<dbReference type="Pfam" id="PF00651">
    <property type="entry name" value="BTB"/>
    <property type="match status" value="1"/>
</dbReference>
<evidence type="ECO:0000256" key="9">
    <source>
        <dbReference type="SAM" id="MobiDB-lite"/>
    </source>
</evidence>
<dbReference type="InterPro" id="IPR000210">
    <property type="entry name" value="BTB/POZ_dom"/>
</dbReference>
<dbReference type="PANTHER" id="PTHR23110">
    <property type="entry name" value="BTB DOMAIN TRANSCRIPTION FACTOR"/>
    <property type="match status" value="1"/>
</dbReference>
<feature type="compositionally biased region" description="Low complexity" evidence="9">
    <location>
        <begin position="464"/>
        <end position="489"/>
    </location>
</feature>
<name>A0AA39KNQ3_MICHY</name>
<comment type="caution">
    <text evidence="11">The sequence shown here is derived from an EMBL/GenBank/DDBJ whole genome shotgun (WGS) entry which is preliminary data.</text>
</comment>
<dbReference type="SMART" id="SM00225">
    <property type="entry name" value="BTB"/>
    <property type="match status" value="1"/>
</dbReference>
<dbReference type="GO" id="GO:0035167">
    <property type="term" value="P:larval lymph gland hemopoiesis"/>
    <property type="evidence" value="ECO:0007669"/>
    <property type="project" value="UniProtKB-ARBA"/>
</dbReference>
<comment type="subcellular location">
    <subcellularLocation>
        <location evidence="1">Nucleus</location>
    </subcellularLocation>
</comment>
<keyword evidence="7" id="KW-0539">Nucleus</keyword>
<feature type="compositionally biased region" description="Low complexity" evidence="9">
    <location>
        <begin position="607"/>
        <end position="617"/>
    </location>
</feature>
<dbReference type="PANTHER" id="PTHR23110:SF111">
    <property type="entry name" value="LONGITUDINALS LACKING PROTEIN, ISOFORMS F_I_K_T"/>
    <property type="match status" value="1"/>
</dbReference>
<accession>A0AA39KNQ3</accession>
<reference evidence="11" key="2">
    <citation type="submission" date="2023-03" db="EMBL/GenBank/DDBJ databases">
        <authorList>
            <person name="Inwood S.N."/>
            <person name="Skelly J.G."/>
            <person name="Guhlin J."/>
            <person name="Harrop T.W.R."/>
            <person name="Goldson S.G."/>
            <person name="Dearden P.K."/>
        </authorList>
    </citation>
    <scope>NUCLEOTIDE SEQUENCE</scope>
    <source>
        <strain evidence="11">Lincoln</strain>
        <tissue evidence="11">Whole body</tissue>
    </source>
</reference>
<dbReference type="GO" id="GO:0045476">
    <property type="term" value="P:nurse cell apoptotic process"/>
    <property type="evidence" value="ECO:0007669"/>
    <property type="project" value="UniProtKB-ARBA"/>
</dbReference>
<evidence type="ECO:0000313" key="11">
    <source>
        <dbReference type="EMBL" id="KAK0168250.1"/>
    </source>
</evidence>
<dbReference type="GO" id="GO:0045467">
    <property type="term" value="P:R7 cell development"/>
    <property type="evidence" value="ECO:0007669"/>
    <property type="project" value="UniProtKB-ARBA"/>
</dbReference>
<dbReference type="GO" id="GO:0007464">
    <property type="term" value="P:R3/R4 cell fate commitment"/>
    <property type="evidence" value="ECO:0007669"/>
    <property type="project" value="UniProtKB-ARBA"/>
</dbReference>
<proteinExistence type="predicted"/>
<evidence type="ECO:0000256" key="5">
    <source>
        <dbReference type="ARBA" id="ARBA00023015"/>
    </source>
</evidence>
<feature type="region of interest" description="Disordered" evidence="9">
    <location>
        <begin position="607"/>
        <end position="626"/>
    </location>
</feature>
<feature type="region of interest" description="Disordered" evidence="9">
    <location>
        <begin position="678"/>
        <end position="698"/>
    </location>
</feature>
<comment type="function">
    <text evidence="8">Putative transcription factor required for axon growth and guidance in the central and peripheral nervous systems. Repels CNS axons away from the midline by promoting the expression of the midline repellent sli and its receptor robo.</text>
</comment>
<organism evidence="11 12">
    <name type="scientific">Microctonus hyperodae</name>
    <name type="common">Parasitoid wasp</name>
    <dbReference type="NCBI Taxonomy" id="165561"/>
    <lineage>
        <taxon>Eukaryota</taxon>
        <taxon>Metazoa</taxon>
        <taxon>Ecdysozoa</taxon>
        <taxon>Arthropoda</taxon>
        <taxon>Hexapoda</taxon>
        <taxon>Insecta</taxon>
        <taxon>Pterygota</taxon>
        <taxon>Neoptera</taxon>
        <taxon>Endopterygota</taxon>
        <taxon>Hymenoptera</taxon>
        <taxon>Apocrita</taxon>
        <taxon>Ichneumonoidea</taxon>
        <taxon>Braconidae</taxon>
        <taxon>Euphorinae</taxon>
        <taxon>Microctonus</taxon>
    </lineage>
</organism>
<evidence type="ECO:0000256" key="8">
    <source>
        <dbReference type="ARBA" id="ARBA00037382"/>
    </source>
</evidence>
<dbReference type="GO" id="GO:0008406">
    <property type="term" value="P:gonad development"/>
    <property type="evidence" value="ECO:0007669"/>
    <property type="project" value="UniProtKB-ARBA"/>
</dbReference>
<feature type="compositionally biased region" description="Basic and acidic residues" evidence="9">
    <location>
        <begin position="452"/>
        <end position="463"/>
    </location>
</feature>
<evidence type="ECO:0000256" key="6">
    <source>
        <dbReference type="ARBA" id="ARBA00023163"/>
    </source>
</evidence>
<dbReference type="GO" id="GO:0016199">
    <property type="term" value="P:axon midline choice point recognition"/>
    <property type="evidence" value="ECO:0007669"/>
    <property type="project" value="UniProtKB-ARBA"/>
</dbReference>
<keyword evidence="5" id="KW-0805">Transcription regulation</keyword>
<dbReference type="CDD" id="cd18315">
    <property type="entry name" value="BTB_POZ_BAB-like"/>
    <property type="match status" value="1"/>
</dbReference>
<dbReference type="GO" id="GO:0006357">
    <property type="term" value="P:regulation of transcription by RNA polymerase II"/>
    <property type="evidence" value="ECO:0007669"/>
    <property type="project" value="TreeGrafter"/>
</dbReference>
<evidence type="ECO:0000256" key="4">
    <source>
        <dbReference type="ARBA" id="ARBA00022902"/>
    </source>
</evidence>
<dbReference type="Gene3D" id="3.30.710.10">
    <property type="entry name" value="Potassium Channel Kv1.1, Chain A"/>
    <property type="match status" value="1"/>
</dbReference>
<sequence>MDEMSKEYILQWSGHAASITERFSGLLARQAFVDVTLICQEQKLRVHKLVLASCSLYFEEMLEQDLGQEPIIVLKDLNFDILKAMVEFMYCGETTIRHCHLQSLLEAAQIFKVQDLEAIVHGMMSSKNYIENMCESIDNDDFVQTNGSIIGRNCVQVKLSEKDCSEKSSQLINELFDDTIIKSDNNIINNTSNDDNEKDNDNEIHEIIDSTNEFTIDELNSNTITHNHTIDNTIKDSRAIIDNNCRGREQNKYKIMESSMLLSKKMNENYDTNEYSDLFDIDNGVGECLRVYTHKKRNENGGNRKSTIFNNILSPETLTTDCIDLSNDGTCDIAPVTLTTNLDMVTNDYIWSLNTDSIRYVIGGCTMNQVNPIFNDRNRSIYEDKKNIRQIKELFSVDNGNITMKRPILRRSERLNQPEIDDNVQNNNETITREKIRFNNIKSFTKSRRKIKESDENSVESKKNVNNSRTMRSTTKYTSKSGSSNNNSTRCSYTKISKDEKTKSSGGKLKNINKLNNKIETIDSDNCIQVKLNTIASVDRALWGDMSDIMENSESGVSLPEHSSSKEIPFAVGLLPLHAALERMQAMPDYQPRKTRSSFAPVKHYQLLQQQQQQQQQDSSINGLKRKANCNDNDNINLSKRLNNFDCLINNNDNDDDNGNDTSNTFCHIEIHTSSQCSENRNSTDQLVSVQPTPDHKR</sequence>
<dbReference type="Proteomes" id="UP001168972">
    <property type="component" value="Unassembled WGS sequence"/>
</dbReference>
<evidence type="ECO:0000259" key="10">
    <source>
        <dbReference type="PROSITE" id="PS50097"/>
    </source>
</evidence>
<dbReference type="PROSITE" id="PS50097">
    <property type="entry name" value="BTB"/>
    <property type="match status" value="1"/>
</dbReference>
<dbReference type="GO" id="GO:0005634">
    <property type="term" value="C:nucleus"/>
    <property type="evidence" value="ECO:0007669"/>
    <property type="project" value="UniProtKB-SubCell"/>
</dbReference>
<evidence type="ECO:0000256" key="3">
    <source>
        <dbReference type="ARBA" id="ARBA00022782"/>
    </source>
</evidence>
<dbReference type="SUPFAM" id="SSF54695">
    <property type="entry name" value="POZ domain"/>
    <property type="match status" value="1"/>
</dbReference>
<evidence type="ECO:0000256" key="1">
    <source>
        <dbReference type="ARBA" id="ARBA00004123"/>
    </source>
</evidence>
<keyword evidence="3" id="KW-0221">Differentiation</keyword>
<protein>
    <recommendedName>
        <fullName evidence="10">BTB domain-containing protein</fullName>
    </recommendedName>
</protein>
<keyword evidence="12" id="KW-1185">Reference proteome</keyword>
<keyword evidence="6" id="KW-0804">Transcription</keyword>
<keyword evidence="4" id="KW-0524">Neurogenesis</keyword>
<evidence type="ECO:0000256" key="2">
    <source>
        <dbReference type="ARBA" id="ARBA00022473"/>
    </source>
</evidence>
<feature type="region of interest" description="Disordered" evidence="9">
    <location>
        <begin position="447"/>
        <end position="510"/>
    </location>
</feature>
<keyword evidence="2" id="KW-0217">Developmental protein</keyword>
<reference evidence="11" key="1">
    <citation type="journal article" date="2023" name="bioRxiv">
        <title>Scaffold-level genome assemblies of two parasitoid biocontrol wasps reveal the parthenogenesis mechanism and an associated novel virus.</title>
        <authorList>
            <person name="Inwood S."/>
            <person name="Skelly J."/>
            <person name="Guhlin J."/>
            <person name="Harrop T."/>
            <person name="Goldson S."/>
            <person name="Dearden P."/>
        </authorList>
    </citation>
    <scope>NUCLEOTIDE SEQUENCE</scope>
    <source>
        <strain evidence="11">Lincoln</strain>
        <tissue evidence="11">Whole body</tissue>
    </source>
</reference>